<reference evidence="1 2" key="1">
    <citation type="journal article" date="2007" name="Nat. Biotechnol.">
        <title>Complete genome sequence of the myxobacterium Sorangium cellulosum.</title>
        <authorList>
            <person name="Schneiker S."/>
            <person name="Perlova O."/>
            <person name="Kaiser O."/>
            <person name="Gerth K."/>
            <person name="Alici A."/>
            <person name="Altmeyer M.O."/>
            <person name="Bartels D."/>
            <person name="Bekel T."/>
            <person name="Beyer S."/>
            <person name="Bode E."/>
            <person name="Bode H.B."/>
            <person name="Bolten C.J."/>
            <person name="Choudhuri J.V."/>
            <person name="Doss S."/>
            <person name="Elnakady Y.A."/>
            <person name="Frank B."/>
            <person name="Gaigalat L."/>
            <person name="Goesmann A."/>
            <person name="Groeger C."/>
            <person name="Gross F."/>
            <person name="Jelsbak L."/>
            <person name="Jelsbak L."/>
            <person name="Kalinowski J."/>
            <person name="Kegler C."/>
            <person name="Knauber T."/>
            <person name="Konietzny S."/>
            <person name="Kopp M."/>
            <person name="Krause L."/>
            <person name="Krug D."/>
            <person name="Linke B."/>
            <person name="Mahmud T."/>
            <person name="Martinez-Arias R."/>
            <person name="McHardy A.C."/>
            <person name="Merai M."/>
            <person name="Meyer F."/>
            <person name="Mormann S."/>
            <person name="Munoz-Dorado J."/>
            <person name="Perez J."/>
            <person name="Pradella S."/>
            <person name="Rachid S."/>
            <person name="Raddatz G."/>
            <person name="Rosenau F."/>
            <person name="Rueckert C."/>
            <person name="Sasse F."/>
            <person name="Scharfe M."/>
            <person name="Schuster S.C."/>
            <person name="Suen G."/>
            <person name="Treuner-Lange A."/>
            <person name="Velicer G.J."/>
            <person name="Vorholter F.-J."/>
            <person name="Weissman K.J."/>
            <person name="Welch R.D."/>
            <person name="Wenzel S.C."/>
            <person name="Whitworth D.E."/>
            <person name="Wilhelm S."/>
            <person name="Wittmann C."/>
            <person name="Bloecker H."/>
            <person name="Puehler A."/>
            <person name="Mueller R."/>
        </authorList>
    </citation>
    <scope>NUCLEOTIDE SEQUENCE [LARGE SCALE GENOMIC DNA]</scope>
    <source>
        <strain evidence="2">So ce56</strain>
    </source>
</reference>
<dbReference type="BioCyc" id="SCEL448385:SCE_RS44080-MONOMER"/>
<accession>A9FZN1</accession>
<dbReference type="HOGENOM" id="CLU_035301_5_2_7"/>
<dbReference type="SUPFAM" id="SSF56801">
    <property type="entry name" value="Acetyl-CoA synthetase-like"/>
    <property type="match status" value="1"/>
</dbReference>
<evidence type="ECO:0000313" key="1">
    <source>
        <dbReference type="EMBL" id="CAN98771.1"/>
    </source>
</evidence>
<gene>
    <name evidence="1" type="primary">capK1</name>
    <name evidence="1" type="ordered locus">sce8601</name>
</gene>
<name>A9FZN1_SORC5</name>
<dbReference type="EMBL" id="AM746676">
    <property type="protein sequence ID" value="CAN98771.1"/>
    <property type="molecule type" value="Genomic_DNA"/>
</dbReference>
<dbReference type="PANTHER" id="PTHR36932:SF1">
    <property type="entry name" value="CAPSULAR POLYSACCHARIDE BIOSYNTHESIS PROTEIN"/>
    <property type="match status" value="1"/>
</dbReference>
<dbReference type="InterPro" id="IPR042099">
    <property type="entry name" value="ANL_N_sf"/>
</dbReference>
<dbReference type="Proteomes" id="UP000002139">
    <property type="component" value="Chromosome"/>
</dbReference>
<organism evidence="1 2">
    <name type="scientific">Sorangium cellulosum (strain So ce56)</name>
    <name type="common">Polyangium cellulosum (strain So ce56)</name>
    <dbReference type="NCBI Taxonomy" id="448385"/>
    <lineage>
        <taxon>Bacteria</taxon>
        <taxon>Pseudomonadati</taxon>
        <taxon>Myxococcota</taxon>
        <taxon>Polyangia</taxon>
        <taxon>Polyangiales</taxon>
        <taxon>Polyangiaceae</taxon>
        <taxon>Sorangium</taxon>
    </lineage>
</organism>
<proteinExistence type="predicted"/>
<dbReference type="Gene3D" id="3.40.50.12780">
    <property type="entry name" value="N-terminal domain of ligase-like"/>
    <property type="match status" value="1"/>
</dbReference>
<sequence length="465" mass="52232">MIRKNASPMYGGLFRNILFPFYETRLRGRETLKDLERLERSQWRSENEIRDLSFRRMLAALQFAEQHVPFYRARFAEHGVRAASVKAPEDLLRFPVLTRADLRAHGQDLLAEGFVGRLYASGTGGSTGEPVQFRFDHRTYERRIAAAMRSDGWAGARLGDRELHLWSTVLVSETLAKKAKRSLHEAILRKKMISAFDLSDRRLAALLDEIARYRPQLIVGYASALYHAARYALSDGRALPAPRGIVTSAERLFAHQREAIERAFGAPVFDRYGCRELMLIAAECERHAGKHINMENVFVELLRDGRHALPGEPGEVVVTDLVCRSMPLIRYKNQDVAIAAGAPCACGRGLPMLASVEGRVLDLLVGPDGELLAGEFFPHLIKDQPTIARYQVHQDRRRALTVKLVPGKGFQPETARLIERLVRQHLGERAEICVQIVDEIPLTSGGKHRVTLSEVPVQLGRGRAA</sequence>
<dbReference type="AlphaFoldDB" id="A9FZN1"/>
<dbReference type="eggNOG" id="COG1541">
    <property type="taxonomic scope" value="Bacteria"/>
</dbReference>
<dbReference type="STRING" id="448385.sce8601"/>
<protein>
    <submittedName>
        <fullName evidence="1">CapK related-protein</fullName>
    </submittedName>
</protein>
<keyword evidence="2" id="KW-1185">Reference proteome</keyword>
<dbReference type="InterPro" id="IPR053158">
    <property type="entry name" value="CapK_Type1_Caps_Biosynth"/>
</dbReference>
<dbReference type="PANTHER" id="PTHR36932">
    <property type="entry name" value="CAPSULAR POLYSACCHARIDE BIOSYNTHESIS PROTEIN"/>
    <property type="match status" value="1"/>
</dbReference>
<dbReference type="KEGG" id="scl:sce8601"/>
<evidence type="ECO:0000313" key="2">
    <source>
        <dbReference type="Proteomes" id="UP000002139"/>
    </source>
</evidence>